<proteinExistence type="inferred from homology"/>
<evidence type="ECO:0000256" key="4">
    <source>
        <dbReference type="ARBA" id="ARBA00022989"/>
    </source>
</evidence>
<protein>
    <submittedName>
        <fullName evidence="8">GtrA family protein</fullName>
    </submittedName>
</protein>
<organism evidence="8 9">
    <name type="scientific">Staphylococcus canis</name>
    <dbReference type="NCBI Taxonomy" id="2724942"/>
    <lineage>
        <taxon>Bacteria</taxon>
        <taxon>Bacillati</taxon>
        <taxon>Bacillota</taxon>
        <taxon>Bacilli</taxon>
        <taxon>Bacillales</taxon>
        <taxon>Staphylococcaceae</taxon>
        <taxon>Staphylococcus</taxon>
    </lineage>
</organism>
<dbReference type="RefSeq" id="WP_198617668.1">
    <property type="nucleotide sequence ID" value="NZ_JABANU010000009.1"/>
</dbReference>
<evidence type="ECO:0000256" key="6">
    <source>
        <dbReference type="SAM" id="Phobius"/>
    </source>
</evidence>
<feature type="transmembrane region" description="Helical" evidence="6">
    <location>
        <begin position="37"/>
        <end position="63"/>
    </location>
</feature>
<dbReference type="PANTHER" id="PTHR38459">
    <property type="entry name" value="PROPHAGE BACTOPRENOL-LINKED GLUCOSE TRANSLOCASE HOMOLOG"/>
    <property type="match status" value="1"/>
</dbReference>
<evidence type="ECO:0000313" key="8">
    <source>
        <dbReference type="EMBL" id="MBI5974883.1"/>
    </source>
</evidence>
<keyword evidence="9" id="KW-1185">Reference proteome</keyword>
<comment type="similarity">
    <text evidence="2">Belongs to the GtrA family.</text>
</comment>
<dbReference type="PANTHER" id="PTHR38459:SF1">
    <property type="entry name" value="PROPHAGE BACTOPRENOL-LINKED GLUCOSE TRANSLOCASE HOMOLOG"/>
    <property type="match status" value="1"/>
</dbReference>
<evidence type="ECO:0000313" key="9">
    <source>
        <dbReference type="Proteomes" id="UP000751852"/>
    </source>
</evidence>
<dbReference type="Proteomes" id="UP000751852">
    <property type="component" value="Unassembled WGS sequence"/>
</dbReference>
<accession>A0ABS0T822</accession>
<evidence type="ECO:0000256" key="5">
    <source>
        <dbReference type="ARBA" id="ARBA00023136"/>
    </source>
</evidence>
<dbReference type="EMBL" id="JABANU010000009">
    <property type="protein sequence ID" value="MBI5974883.1"/>
    <property type="molecule type" value="Genomic_DNA"/>
</dbReference>
<evidence type="ECO:0000256" key="1">
    <source>
        <dbReference type="ARBA" id="ARBA00004141"/>
    </source>
</evidence>
<gene>
    <name evidence="8" type="ORF">HHH54_04610</name>
</gene>
<feature type="transmembrane region" description="Helical" evidence="6">
    <location>
        <begin position="12"/>
        <end position="31"/>
    </location>
</feature>
<sequence length="127" mass="14763">MISSKTFFEVIRFVIVGGINTVNYYIVYLILLKLLHVHYLISHITGFIVALFISYFLSCYFVYHVKPTLKKFLAFPLTQVVNMSVQFVLLYIFVEFLHIDDTLAPFAGLVVTIPITYLLSKFILKDR</sequence>
<evidence type="ECO:0000256" key="2">
    <source>
        <dbReference type="ARBA" id="ARBA00009399"/>
    </source>
</evidence>
<feature type="transmembrane region" description="Helical" evidence="6">
    <location>
        <begin position="72"/>
        <end position="94"/>
    </location>
</feature>
<keyword evidence="5 6" id="KW-0472">Membrane</keyword>
<dbReference type="Pfam" id="PF04138">
    <property type="entry name" value="GtrA_DPMS_TM"/>
    <property type="match status" value="1"/>
</dbReference>
<comment type="subcellular location">
    <subcellularLocation>
        <location evidence="1">Membrane</location>
        <topology evidence="1">Multi-pass membrane protein</topology>
    </subcellularLocation>
</comment>
<dbReference type="InterPro" id="IPR051401">
    <property type="entry name" value="GtrA_CellWall_Glycosyl"/>
</dbReference>
<comment type="caution">
    <text evidence="8">The sequence shown here is derived from an EMBL/GenBank/DDBJ whole genome shotgun (WGS) entry which is preliminary data.</text>
</comment>
<name>A0ABS0T822_9STAP</name>
<feature type="transmembrane region" description="Helical" evidence="6">
    <location>
        <begin position="106"/>
        <end position="124"/>
    </location>
</feature>
<keyword evidence="4 6" id="KW-1133">Transmembrane helix</keyword>
<reference evidence="8 9" key="1">
    <citation type="submission" date="2020-04" db="EMBL/GenBank/DDBJ databases">
        <title>Staphylococcus species from domestic dog.</title>
        <authorList>
            <person name="Paterson G.K."/>
        </authorList>
    </citation>
    <scope>NUCLEOTIDE SEQUENCE [LARGE SCALE GENOMIC DNA]</scope>
    <source>
        <strain evidence="8 9">H16/1A</strain>
    </source>
</reference>
<keyword evidence="3 6" id="KW-0812">Transmembrane</keyword>
<evidence type="ECO:0000259" key="7">
    <source>
        <dbReference type="Pfam" id="PF04138"/>
    </source>
</evidence>
<evidence type="ECO:0000256" key="3">
    <source>
        <dbReference type="ARBA" id="ARBA00022692"/>
    </source>
</evidence>
<dbReference type="InterPro" id="IPR007267">
    <property type="entry name" value="GtrA_DPMS_TM"/>
</dbReference>
<feature type="domain" description="GtrA/DPMS transmembrane" evidence="7">
    <location>
        <begin position="12"/>
        <end position="123"/>
    </location>
</feature>